<feature type="compositionally biased region" description="Polar residues" evidence="1">
    <location>
        <begin position="191"/>
        <end position="212"/>
    </location>
</feature>
<feature type="region of interest" description="Disordered" evidence="1">
    <location>
        <begin position="178"/>
        <end position="212"/>
    </location>
</feature>
<dbReference type="EMBL" id="HBGQ01051637">
    <property type="protein sequence ID" value="CAD9452121.1"/>
    <property type="molecule type" value="Transcribed_RNA"/>
</dbReference>
<feature type="region of interest" description="Disordered" evidence="1">
    <location>
        <begin position="38"/>
        <end position="60"/>
    </location>
</feature>
<feature type="region of interest" description="Disordered" evidence="1">
    <location>
        <begin position="82"/>
        <end position="110"/>
    </location>
</feature>
<accession>A0A7S2DEK2</accession>
<reference evidence="2" key="1">
    <citation type="submission" date="2021-01" db="EMBL/GenBank/DDBJ databases">
        <authorList>
            <person name="Corre E."/>
            <person name="Pelletier E."/>
            <person name="Niang G."/>
            <person name="Scheremetjew M."/>
            <person name="Finn R."/>
            <person name="Kale V."/>
            <person name="Holt S."/>
            <person name="Cochrane G."/>
            <person name="Meng A."/>
            <person name="Brown T."/>
            <person name="Cohen L."/>
        </authorList>
    </citation>
    <scope>NUCLEOTIDE SEQUENCE</scope>
    <source>
        <strain evidence="2">CCMP2222</strain>
    </source>
</reference>
<organism evidence="2">
    <name type="scientific">Alexandrium andersonii</name>
    <dbReference type="NCBI Taxonomy" id="327968"/>
    <lineage>
        <taxon>Eukaryota</taxon>
        <taxon>Sar</taxon>
        <taxon>Alveolata</taxon>
        <taxon>Dinophyceae</taxon>
        <taxon>Gonyaulacales</taxon>
        <taxon>Pyrocystaceae</taxon>
        <taxon>Alexandrium</taxon>
    </lineage>
</organism>
<name>A0A7S2DEK2_9DINO</name>
<proteinExistence type="predicted"/>
<evidence type="ECO:0000256" key="1">
    <source>
        <dbReference type="SAM" id="MobiDB-lite"/>
    </source>
</evidence>
<dbReference type="AlphaFoldDB" id="A0A7S2DEK2"/>
<evidence type="ECO:0000313" key="2">
    <source>
        <dbReference type="EMBL" id="CAD9452121.1"/>
    </source>
</evidence>
<sequence length="212" mass="23633">MASLGYSRSAPSLEDAFARLRDQSMKTCYMAYHSYHKPEEGASQPKLAPKPVDAPDNPLSREDMKKLMQDVQRGLLTTTYNRMYPDYGSKAKPAMPKHRPQAPKVTAKEERLKGERRAAKMLDIQLAMDREQQNRSGAMQNANLGFSLTAPLEPPKPSMHANYVGGLPPINWKSESRSNLHVEVHSRTSNKRYGQPQQISTAAASQHGTAPC</sequence>
<protein>
    <submittedName>
        <fullName evidence="2">Uncharacterized protein</fullName>
    </submittedName>
</protein>
<gene>
    <name evidence="2" type="ORF">AAND1436_LOCUS25039</name>
</gene>